<name>A0A1L9PYF5_ASPVE</name>
<gene>
    <name evidence="1" type="ORF">ASPVEDRAFT_45926</name>
</gene>
<keyword evidence="2" id="KW-1185">Reference proteome</keyword>
<dbReference type="Proteomes" id="UP000184073">
    <property type="component" value="Unassembled WGS sequence"/>
</dbReference>
<dbReference type="OrthoDB" id="9976870at2759"/>
<dbReference type="AlphaFoldDB" id="A0A1L9PYF5"/>
<sequence length="285" mass="31210">MSRPTQKEPRLASPLGGPHVLFDGSLIIEFLQPAPELDASFLFRATYVGGHELIKAGKKHPQAPPLHIHFSQSESFIIESGAIGTTTTYDCIDSVHTPSASHLQSVPRRGLSPPVPSRTVDGVTEIRPWLPHNFWPVAPDHPFWSTEEGQQYEATLPNGRNTDTTALIWGHPRTGGDTATGKLKSDFPPDMDGAYFLALLSFVDAISAQRVAMNLSTAATLFGLQTESDSAAVILAPTAWWLGPLRWMIPWSAQCAMERVRKICGGKDIANVVEDIIEEQVVKRQ</sequence>
<reference evidence="2" key="1">
    <citation type="journal article" date="2017" name="Genome Biol.">
        <title>Comparative genomics reveals high biological diversity and specific adaptations in the industrially and medically important fungal genus Aspergillus.</title>
        <authorList>
            <person name="de Vries R.P."/>
            <person name="Riley R."/>
            <person name="Wiebenga A."/>
            <person name="Aguilar-Osorio G."/>
            <person name="Amillis S."/>
            <person name="Uchima C.A."/>
            <person name="Anderluh G."/>
            <person name="Asadollahi M."/>
            <person name="Askin M."/>
            <person name="Barry K."/>
            <person name="Battaglia E."/>
            <person name="Bayram O."/>
            <person name="Benocci T."/>
            <person name="Braus-Stromeyer S.A."/>
            <person name="Caldana C."/>
            <person name="Canovas D."/>
            <person name="Cerqueira G.C."/>
            <person name="Chen F."/>
            <person name="Chen W."/>
            <person name="Choi C."/>
            <person name="Clum A."/>
            <person name="Dos Santos R.A."/>
            <person name="Damasio A.R."/>
            <person name="Diallinas G."/>
            <person name="Emri T."/>
            <person name="Fekete E."/>
            <person name="Flipphi M."/>
            <person name="Freyberg S."/>
            <person name="Gallo A."/>
            <person name="Gournas C."/>
            <person name="Habgood R."/>
            <person name="Hainaut M."/>
            <person name="Harispe M.L."/>
            <person name="Henrissat B."/>
            <person name="Hilden K.S."/>
            <person name="Hope R."/>
            <person name="Hossain A."/>
            <person name="Karabika E."/>
            <person name="Karaffa L."/>
            <person name="Karanyi Z."/>
            <person name="Krasevec N."/>
            <person name="Kuo A."/>
            <person name="Kusch H."/>
            <person name="LaButti K."/>
            <person name="Lagendijk E.L."/>
            <person name="Lapidus A."/>
            <person name="Levasseur A."/>
            <person name="Lindquist E."/>
            <person name="Lipzen A."/>
            <person name="Logrieco A.F."/>
            <person name="MacCabe A."/>
            <person name="Maekelae M.R."/>
            <person name="Malavazi I."/>
            <person name="Melin P."/>
            <person name="Meyer V."/>
            <person name="Mielnichuk N."/>
            <person name="Miskei M."/>
            <person name="Molnar A.P."/>
            <person name="Mule G."/>
            <person name="Ngan C.Y."/>
            <person name="Orejas M."/>
            <person name="Orosz E."/>
            <person name="Ouedraogo J.P."/>
            <person name="Overkamp K.M."/>
            <person name="Park H.-S."/>
            <person name="Perrone G."/>
            <person name="Piumi F."/>
            <person name="Punt P.J."/>
            <person name="Ram A.F."/>
            <person name="Ramon A."/>
            <person name="Rauscher S."/>
            <person name="Record E."/>
            <person name="Riano-Pachon D.M."/>
            <person name="Robert V."/>
            <person name="Roehrig J."/>
            <person name="Ruller R."/>
            <person name="Salamov A."/>
            <person name="Salih N.S."/>
            <person name="Samson R.A."/>
            <person name="Sandor E."/>
            <person name="Sanguinetti M."/>
            <person name="Schuetze T."/>
            <person name="Sepcic K."/>
            <person name="Shelest E."/>
            <person name="Sherlock G."/>
            <person name="Sophianopoulou V."/>
            <person name="Squina F.M."/>
            <person name="Sun H."/>
            <person name="Susca A."/>
            <person name="Todd R.B."/>
            <person name="Tsang A."/>
            <person name="Unkles S.E."/>
            <person name="van de Wiele N."/>
            <person name="van Rossen-Uffink D."/>
            <person name="Oliveira J.V."/>
            <person name="Vesth T.C."/>
            <person name="Visser J."/>
            <person name="Yu J.-H."/>
            <person name="Zhou M."/>
            <person name="Andersen M.R."/>
            <person name="Archer D.B."/>
            <person name="Baker S.E."/>
            <person name="Benoit I."/>
            <person name="Brakhage A.A."/>
            <person name="Braus G.H."/>
            <person name="Fischer R."/>
            <person name="Frisvad J.C."/>
            <person name="Goldman G.H."/>
            <person name="Houbraken J."/>
            <person name="Oakley B."/>
            <person name="Pocsi I."/>
            <person name="Scazzocchio C."/>
            <person name="Seiboth B."/>
            <person name="vanKuyk P.A."/>
            <person name="Wortman J."/>
            <person name="Dyer P.S."/>
            <person name="Grigoriev I.V."/>
        </authorList>
    </citation>
    <scope>NUCLEOTIDE SEQUENCE [LARGE SCALE GENOMIC DNA]</scope>
    <source>
        <strain evidence="2">CBS 583.65</strain>
    </source>
</reference>
<dbReference type="EMBL" id="KV878135">
    <property type="protein sequence ID" value="OJJ06569.1"/>
    <property type="molecule type" value="Genomic_DNA"/>
</dbReference>
<proteinExistence type="predicted"/>
<protein>
    <submittedName>
        <fullName evidence="1">Uncharacterized protein</fullName>
    </submittedName>
</protein>
<dbReference type="STRING" id="1036611.A0A1L9PYF5"/>
<evidence type="ECO:0000313" key="2">
    <source>
        <dbReference type="Proteomes" id="UP000184073"/>
    </source>
</evidence>
<dbReference type="GeneID" id="63728934"/>
<accession>A0A1L9PYF5</accession>
<organism evidence="1 2">
    <name type="scientific">Aspergillus versicolor CBS 583.65</name>
    <dbReference type="NCBI Taxonomy" id="1036611"/>
    <lineage>
        <taxon>Eukaryota</taxon>
        <taxon>Fungi</taxon>
        <taxon>Dikarya</taxon>
        <taxon>Ascomycota</taxon>
        <taxon>Pezizomycotina</taxon>
        <taxon>Eurotiomycetes</taxon>
        <taxon>Eurotiomycetidae</taxon>
        <taxon>Eurotiales</taxon>
        <taxon>Aspergillaceae</taxon>
        <taxon>Aspergillus</taxon>
        <taxon>Aspergillus subgen. Nidulantes</taxon>
    </lineage>
</organism>
<dbReference type="RefSeq" id="XP_040672331.1">
    <property type="nucleotide sequence ID" value="XM_040813423.1"/>
</dbReference>
<dbReference type="VEuPathDB" id="FungiDB:ASPVEDRAFT_45926"/>
<evidence type="ECO:0000313" key="1">
    <source>
        <dbReference type="EMBL" id="OJJ06569.1"/>
    </source>
</evidence>